<evidence type="ECO:0000313" key="2">
    <source>
        <dbReference type="Proteomes" id="UP000253529"/>
    </source>
</evidence>
<name>A0A366ETL7_9HYPH</name>
<keyword evidence="2" id="KW-1185">Reference proteome</keyword>
<protein>
    <submittedName>
        <fullName evidence="1">Uncharacterized protein</fullName>
    </submittedName>
</protein>
<comment type="caution">
    <text evidence="1">The sequence shown here is derived from an EMBL/GenBank/DDBJ whole genome shotgun (WGS) entry which is preliminary data.</text>
</comment>
<gene>
    <name evidence="1" type="ORF">DFR50_13546</name>
</gene>
<dbReference type="AlphaFoldDB" id="A0A366ETL7"/>
<dbReference type="Proteomes" id="UP000253529">
    <property type="component" value="Unassembled WGS sequence"/>
</dbReference>
<dbReference type="EMBL" id="QNRK01000035">
    <property type="protein sequence ID" value="RBP05256.1"/>
    <property type="molecule type" value="Genomic_DNA"/>
</dbReference>
<evidence type="ECO:0000313" key="1">
    <source>
        <dbReference type="EMBL" id="RBP05256.1"/>
    </source>
</evidence>
<organism evidence="1 2">
    <name type="scientific">Roseiarcus fermentans</name>
    <dbReference type="NCBI Taxonomy" id="1473586"/>
    <lineage>
        <taxon>Bacteria</taxon>
        <taxon>Pseudomonadati</taxon>
        <taxon>Pseudomonadota</taxon>
        <taxon>Alphaproteobacteria</taxon>
        <taxon>Hyphomicrobiales</taxon>
        <taxon>Roseiarcaceae</taxon>
        <taxon>Roseiarcus</taxon>
    </lineage>
</organism>
<accession>A0A366ETL7</accession>
<dbReference type="RefSeq" id="WP_147262899.1">
    <property type="nucleotide sequence ID" value="NZ_QNRK01000035.1"/>
</dbReference>
<reference evidence="1 2" key="1">
    <citation type="submission" date="2018-06" db="EMBL/GenBank/DDBJ databases">
        <title>Genomic Encyclopedia of Type Strains, Phase IV (KMG-IV): sequencing the most valuable type-strain genomes for metagenomic binning, comparative biology and taxonomic classification.</title>
        <authorList>
            <person name="Goeker M."/>
        </authorList>
    </citation>
    <scope>NUCLEOTIDE SEQUENCE [LARGE SCALE GENOMIC DNA]</scope>
    <source>
        <strain evidence="1 2">DSM 24875</strain>
    </source>
</reference>
<proteinExistence type="predicted"/>
<sequence>MTDPVLHDHWIDARYPFAPSTDPPDDIDKALDALADAITRANDGERRSMAGHFARTPAVSKTAKVLSQLTASRLIAFLERQSGRDSGAPAALMPGIAASGVADRIARTQLFRRVTMAPRLSALQRACKAAALDRAGDRP</sequence>